<evidence type="ECO:0000313" key="2">
    <source>
        <dbReference type="EMBL" id="OXG28459.1"/>
    </source>
</evidence>
<comment type="caution">
    <text evidence="2">The sequence shown here is derived from an EMBL/GenBank/DDBJ whole genome shotgun (WGS) entry which is preliminary data.</text>
</comment>
<dbReference type="AlphaFoldDB" id="A0A854QH26"/>
<gene>
    <name evidence="2" type="ORF">C361_00898</name>
</gene>
<proteinExistence type="predicted"/>
<name>A0A854QH26_CRYNE</name>
<protein>
    <submittedName>
        <fullName evidence="2">Uncharacterized protein</fullName>
    </submittedName>
</protein>
<evidence type="ECO:0000313" key="3">
    <source>
        <dbReference type="Proteomes" id="UP000199727"/>
    </source>
</evidence>
<evidence type="ECO:0000256" key="1">
    <source>
        <dbReference type="SAM" id="MobiDB-lite"/>
    </source>
</evidence>
<dbReference type="EMBL" id="AMKT01000014">
    <property type="protein sequence ID" value="OXG28459.1"/>
    <property type="molecule type" value="Genomic_DNA"/>
</dbReference>
<dbReference type="Proteomes" id="UP000199727">
    <property type="component" value="Unassembled WGS sequence"/>
</dbReference>
<sequence>MVRLNIPTMLLLEEKMKETPRVTTRVATVIQGRTSKGRKDDTLMAMEDSGLNKKRQFHKEYTELKKAILSLERERLAGHKARRDREEQALEEHRRAERRMKEEEMEYR</sequence>
<feature type="region of interest" description="Disordered" evidence="1">
    <location>
        <begin position="78"/>
        <end position="108"/>
    </location>
</feature>
<accession>A0A854QH26</accession>
<reference evidence="2 3" key="1">
    <citation type="submission" date="2017-06" db="EMBL/GenBank/DDBJ databases">
        <title>Global population genomics of the pathogenic fungus Cryptococcus neoformans var. grubii.</title>
        <authorList>
            <person name="Cuomo C."/>
            <person name="Litvintseva A."/>
            <person name="Chen Y."/>
            <person name="Young S."/>
            <person name="Zeng Q."/>
            <person name="Chapman S."/>
            <person name="Gujja S."/>
            <person name="Saif S."/>
            <person name="Birren B."/>
        </authorList>
    </citation>
    <scope>NUCLEOTIDE SEQUENCE [LARGE SCALE GENOMIC DNA]</scope>
    <source>
        <strain evidence="2 3">Tu259-1</strain>
    </source>
</reference>
<organism evidence="2 3">
    <name type="scientific">Cryptococcus neoformans Tu259-1</name>
    <dbReference type="NCBI Taxonomy" id="1230072"/>
    <lineage>
        <taxon>Eukaryota</taxon>
        <taxon>Fungi</taxon>
        <taxon>Dikarya</taxon>
        <taxon>Basidiomycota</taxon>
        <taxon>Agaricomycotina</taxon>
        <taxon>Tremellomycetes</taxon>
        <taxon>Tremellales</taxon>
        <taxon>Cryptococcaceae</taxon>
        <taxon>Cryptococcus</taxon>
        <taxon>Cryptococcus neoformans species complex</taxon>
    </lineage>
</organism>